<evidence type="ECO:0000313" key="2">
    <source>
        <dbReference type="Proteomes" id="UP000519573"/>
    </source>
</evidence>
<evidence type="ECO:0008006" key="3">
    <source>
        <dbReference type="Google" id="ProtNLM"/>
    </source>
</evidence>
<dbReference type="Pfam" id="PF05973">
    <property type="entry name" value="Gp49"/>
    <property type="match status" value="1"/>
</dbReference>
<organism evidence="1 2">
    <name type="scientific">Listeria booriae</name>
    <dbReference type="NCBI Taxonomy" id="1552123"/>
    <lineage>
        <taxon>Bacteria</taxon>
        <taxon>Bacillati</taxon>
        <taxon>Bacillota</taxon>
        <taxon>Bacilli</taxon>
        <taxon>Bacillales</taxon>
        <taxon>Listeriaceae</taxon>
        <taxon>Listeria</taxon>
    </lineage>
</organism>
<protein>
    <recommendedName>
        <fullName evidence="3">Toxin RelE</fullName>
    </recommendedName>
</protein>
<dbReference type="EMBL" id="JAARYH010000008">
    <property type="protein sequence ID" value="MBC2167899.1"/>
    <property type="molecule type" value="Genomic_DNA"/>
</dbReference>
<comment type="caution">
    <text evidence="1">The sequence shown here is derived from an EMBL/GenBank/DDBJ whole genome shotgun (WGS) entry which is preliminary data.</text>
</comment>
<sequence>MGLIQLHEFPNLWFDNAALTFLQDLETQGDRRKVLTQIAVFDLHGYDRDILGKQVEYIKTAPYRGLIELKVKISSKREVRLLIVKAVPKGISRQYVVVHAFIKTTQKLSKRDLDRALKVAKREGYL</sequence>
<evidence type="ECO:0000313" key="1">
    <source>
        <dbReference type="EMBL" id="MBC2167899.1"/>
    </source>
</evidence>
<dbReference type="Proteomes" id="UP000519573">
    <property type="component" value="Unassembled WGS sequence"/>
</dbReference>
<dbReference type="InterPro" id="IPR009241">
    <property type="entry name" value="HigB-like"/>
</dbReference>
<dbReference type="RefSeq" id="WP_185362019.1">
    <property type="nucleotide sequence ID" value="NZ_JAARMW010000002.1"/>
</dbReference>
<accession>A0A7X0Z277</accession>
<reference evidence="1 2" key="1">
    <citation type="submission" date="2020-03" db="EMBL/GenBank/DDBJ databases">
        <title>Soil Listeria distribution.</title>
        <authorList>
            <person name="Liao J."/>
            <person name="Wiedmann M."/>
        </authorList>
    </citation>
    <scope>NUCLEOTIDE SEQUENCE [LARGE SCALE GENOMIC DNA]</scope>
    <source>
        <strain evidence="1 2">FSL L7-0245</strain>
    </source>
</reference>
<gene>
    <name evidence="1" type="ORF">HCB26_15085</name>
</gene>
<name>A0A7X0Z277_9LIST</name>
<dbReference type="AlphaFoldDB" id="A0A7X0Z277"/>
<proteinExistence type="predicted"/>